<gene>
    <name evidence="2" type="primary">mobA</name>
    <name evidence="2" type="ORF">ASP1069_00043</name>
</gene>
<evidence type="ECO:0000256" key="1">
    <source>
        <dbReference type="SAM" id="MobiDB-lite"/>
    </source>
</evidence>
<geneLocation type="plasmid" evidence="2">
    <name>pAs1069_a</name>
</geneLocation>
<organism evidence="2">
    <name type="scientific">Acinetobacter seifertii</name>
    <dbReference type="NCBI Taxonomy" id="1530123"/>
    <lineage>
        <taxon>Bacteria</taxon>
        <taxon>Pseudomonadati</taxon>
        <taxon>Pseudomonadota</taxon>
        <taxon>Gammaproteobacteria</taxon>
        <taxon>Moraxellales</taxon>
        <taxon>Moraxellaceae</taxon>
        <taxon>Acinetobacter</taxon>
        <taxon>Acinetobacter calcoaceticus/baumannii complex</taxon>
    </lineage>
</organism>
<proteinExistence type="predicted"/>
<dbReference type="EMBL" id="MK323040">
    <property type="protein sequence ID" value="QBK17972.1"/>
    <property type="molecule type" value="Genomic_DNA"/>
</dbReference>
<protein>
    <submittedName>
        <fullName evidence="2">MobA_MobL family protein-nickase</fullName>
    </submittedName>
</protein>
<accession>A0A5P1I692</accession>
<evidence type="ECO:0000313" key="2">
    <source>
        <dbReference type="EMBL" id="QBK17972.1"/>
    </source>
</evidence>
<reference evidence="2" key="1">
    <citation type="submission" date="2018-12" db="EMBL/GenBank/DDBJ databases">
        <authorList>
            <person name="Matos A.P."/>
            <person name="Cayo R."/>
            <person name="Almeida L.G.P."/>
            <person name="Streling A.P."/>
            <person name="Nodari C.S."/>
            <person name="Martins W.M.B.S."/>
            <person name="Narciso A.C."/>
            <person name="Silva R.M."/>
            <person name="Vasconcelos A.T.R."/>
            <person name="Gales A.C."/>
        </authorList>
    </citation>
    <scope>NUCLEOTIDE SEQUENCE</scope>
    <source>
        <strain evidence="2">Asp-1069</strain>
        <plasmid evidence="2">pAs1069_a</plasmid>
    </source>
</reference>
<feature type="compositionally biased region" description="Basic and acidic residues" evidence="1">
    <location>
        <begin position="8"/>
        <end position="47"/>
    </location>
</feature>
<dbReference type="AlphaFoldDB" id="A0A5P1I692"/>
<feature type="region of interest" description="Disordered" evidence="1">
    <location>
        <begin position="1"/>
        <end position="47"/>
    </location>
</feature>
<name>A0A5P1I692_9GAMM</name>
<keyword evidence="2" id="KW-0614">Plasmid</keyword>
<sequence length="47" mass="5276">MAGSTSQVDHHSYKDQKNGLEVPLHEGPKVTELRRQGIETEISRSND</sequence>